<dbReference type="Pfam" id="PF19605">
    <property type="entry name" value="DUF6110"/>
    <property type="match status" value="1"/>
</dbReference>
<reference evidence="1 2" key="1">
    <citation type="submission" date="2016-10" db="EMBL/GenBank/DDBJ databases">
        <authorList>
            <person name="de Groot N.N."/>
        </authorList>
    </citation>
    <scope>NUCLEOTIDE SEQUENCE [LARGE SCALE GENOMIC DNA]</scope>
    <source>
        <strain evidence="1 2">KH2T6</strain>
    </source>
</reference>
<accession>A0A1H7MF93</accession>
<evidence type="ECO:0000313" key="1">
    <source>
        <dbReference type="EMBL" id="SEL09729.1"/>
    </source>
</evidence>
<name>A0A1H7MF93_RUMAL</name>
<evidence type="ECO:0000313" key="2">
    <source>
        <dbReference type="Proteomes" id="UP000186015"/>
    </source>
</evidence>
<dbReference type="EMBL" id="FOAT01000011">
    <property type="protein sequence ID" value="SEL09729.1"/>
    <property type="molecule type" value="Genomic_DNA"/>
</dbReference>
<dbReference type="RefSeq" id="WP_074834164.1">
    <property type="nucleotide sequence ID" value="NZ_FOAT01000011.1"/>
</dbReference>
<sequence length="99" mass="10775">MSIWVKAGLFVGGMAASTLGVKLLTSKTAKKVYSHTTAAVIRGKDCVMEGVTKVREGCDDIVADAKYINEKRADEDIIDIIEDCADTADEEFSDEEKKD</sequence>
<evidence type="ECO:0008006" key="3">
    <source>
        <dbReference type="Google" id="ProtNLM"/>
    </source>
</evidence>
<protein>
    <recommendedName>
        <fullName evidence="3">DUF1490 domain-containing protein</fullName>
    </recommendedName>
</protein>
<proteinExistence type="predicted"/>
<dbReference type="OrthoDB" id="1932911at2"/>
<dbReference type="AlphaFoldDB" id="A0A1H7MF93"/>
<dbReference type="InterPro" id="IPR046092">
    <property type="entry name" value="DUF6110"/>
</dbReference>
<dbReference type="Proteomes" id="UP000186015">
    <property type="component" value="Unassembled WGS sequence"/>
</dbReference>
<gene>
    <name evidence="1" type="ORF">SAMN05216469_111112</name>
</gene>
<organism evidence="1 2">
    <name type="scientific">Ruminococcus albus</name>
    <dbReference type="NCBI Taxonomy" id="1264"/>
    <lineage>
        <taxon>Bacteria</taxon>
        <taxon>Bacillati</taxon>
        <taxon>Bacillota</taxon>
        <taxon>Clostridia</taxon>
        <taxon>Eubacteriales</taxon>
        <taxon>Oscillospiraceae</taxon>
        <taxon>Ruminococcus</taxon>
    </lineage>
</organism>